<organism evidence="2">
    <name type="scientific">Arundo donax</name>
    <name type="common">Giant reed</name>
    <name type="synonym">Donax arundinaceus</name>
    <dbReference type="NCBI Taxonomy" id="35708"/>
    <lineage>
        <taxon>Eukaryota</taxon>
        <taxon>Viridiplantae</taxon>
        <taxon>Streptophyta</taxon>
        <taxon>Embryophyta</taxon>
        <taxon>Tracheophyta</taxon>
        <taxon>Spermatophyta</taxon>
        <taxon>Magnoliopsida</taxon>
        <taxon>Liliopsida</taxon>
        <taxon>Poales</taxon>
        <taxon>Poaceae</taxon>
        <taxon>PACMAD clade</taxon>
        <taxon>Arundinoideae</taxon>
        <taxon>Arundineae</taxon>
        <taxon>Arundo</taxon>
    </lineage>
</organism>
<feature type="transmembrane region" description="Helical" evidence="1">
    <location>
        <begin position="41"/>
        <end position="59"/>
    </location>
</feature>
<proteinExistence type="predicted"/>
<name>A0A0A9DSN4_ARUDO</name>
<keyword evidence="1" id="KW-1133">Transmembrane helix</keyword>
<reference evidence="2" key="1">
    <citation type="submission" date="2014-09" db="EMBL/GenBank/DDBJ databases">
        <authorList>
            <person name="Magalhaes I.L.F."/>
            <person name="Oliveira U."/>
            <person name="Santos F.R."/>
            <person name="Vidigal T.H.D.A."/>
            <person name="Brescovit A.D."/>
            <person name="Santos A.J."/>
        </authorList>
    </citation>
    <scope>NUCLEOTIDE SEQUENCE</scope>
    <source>
        <tissue evidence="2">Shoot tissue taken approximately 20 cm above the soil surface</tissue>
    </source>
</reference>
<sequence length="85" mass="9766">MKRKENDIVVMGSCYASSYAYKQKKSMLRCVLSSNQESKTILLIFFGYAILNFIIQICFHSKSSCHNIRLCIVVAYTVIQSKVLF</sequence>
<protein>
    <submittedName>
        <fullName evidence="2">Uncharacterized protein</fullName>
    </submittedName>
</protein>
<evidence type="ECO:0000313" key="2">
    <source>
        <dbReference type="EMBL" id="JAD88650.1"/>
    </source>
</evidence>
<accession>A0A0A9DSN4</accession>
<keyword evidence="1" id="KW-0472">Membrane</keyword>
<reference evidence="2" key="2">
    <citation type="journal article" date="2015" name="Data Brief">
        <title>Shoot transcriptome of the giant reed, Arundo donax.</title>
        <authorList>
            <person name="Barrero R.A."/>
            <person name="Guerrero F.D."/>
            <person name="Moolhuijzen P."/>
            <person name="Goolsby J.A."/>
            <person name="Tidwell J."/>
            <person name="Bellgard S.E."/>
            <person name="Bellgard M.I."/>
        </authorList>
    </citation>
    <scope>NUCLEOTIDE SEQUENCE</scope>
    <source>
        <tissue evidence="2">Shoot tissue taken approximately 20 cm above the soil surface</tissue>
    </source>
</reference>
<evidence type="ECO:0000256" key="1">
    <source>
        <dbReference type="SAM" id="Phobius"/>
    </source>
</evidence>
<dbReference type="AlphaFoldDB" id="A0A0A9DSN4"/>
<dbReference type="EMBL" id="GBRH01209245">
    <property type="protein sequence ID" value="JAD88650.1"/>
    <property type="molecule type" value="Transcribed_RNA"/>
</dbReference>
<keyword evidence="1" id="KW-0812">Transmembrane</keyword>